<reference evidence="2 3" key="1">
    <citation type="journal article" date="2016" name="Nat. Commun.">
        <title>Thousands of microbial genomes shed light on interconnected biogeochemical processes in an aquifer system.</title>
        <authorList>
            <person name="Anantharaman K."/>
            <person name="Brown C.T."/>
            <person name="Hug L.A."/>
            <person name="Sharon I."/>
            <person name="Castelle C.J."/>
            <person name="Probst A.J."/>
            <person name="Thomas B.C."/>
            <person name="Singh A."/>
            <person name="Wilkins M.J."/>
            <person name="Karaoz U."/>
            <person name="Brodie E.L."/>
            <person name="Williams K.H."/>
            <person name="Hubbard S.S."/>
            <person name="Banfield J.F."/>
        </authorList>
    </citation>
    <scope>NUCLEOTIDE SEQUENCE [LARGE SCALE GENOMIC DNA]</scope>
</reference>
<evidence type="ECO:0000256" key="1">
    <source>
        <dbReference type="ARBA" id="ARBA00022679"/>
    </source>
</evidence>
<dbReference type="AlphaFoldDB" id="A0A1F6AIF6"/>
<dbReference type="PANTHER" id="PTHR46401">
    <property type="entry name" value="GLYCOSYLTRANSFERASE WBBK-RELATED"/>
    <property type="match status" value="1"/>
</dbReference>
<sequence length="387" mass="45350">MIRQYKTIIYVNFSPYENAGRILDYLRTKFKTILLFSFNFHHLGAVHKPGTLSIYKNGKLIKTYALLDLPIRTTPSTVFLLIPIRSFLNLLQIWYYVIRLKNQYGPYDIYFTVNAFTAWVGNLLKKYRFVKKTIFWVWDYYPPSHPNKIVSLVRWNYWQFDKKASQESDTVAFLHLKLQELRMKINALPKHDTLVVPIGTSVNPLRKSKRDLTAPIIGFLGVLKKTQGLDIFFDNAQRIHELFPNLTCEIIGSGPDEQYFREKAGKSQVPVKFYGYIPDYQKVKNIQKQWHIGIAPYVPEESNVSYYTDNSKIKDYLSLGIPVIVTPISLAGEIRRSRAGIVFNYTRKQEFVRAIGTILSRYNSYQINAKNLADRYDYKKIYVRLFE</sequence>
<dbReference type="GO" id="GO:0016757">
    <property type="term" value="F:glycosyltransferase activity"/>
    <property type="evidence" value="ECO:0007669"/>
    <property type="project" value="TreeGrafter"/>
</dbReference>
<protein>
    <recommendedName>
        <fullName evidence="4">Glycosyl transferase family 1 domain-containing protein</fullName>
    </recommendedName>
</protein>
<dbReference type="Proteomes" id="UP000178759">
    <property type="component" value="Unassembled WGS sequence"/>
</dbReference>
<evidence type="ECO:0000313" key="3">
    <source>
        <dbReference type="Proteomes" id="UP000178759"/>
    </source>
</evidence>
<evidence type="ECO:0000313" key="2">
    <source>
        <dbReference type="EMBL" id="OGG24510.1"/>
    </source>
</evidence>
<organism evidence="2 3">
    <name type="scientific">Candidatus Gottesmanbacteria bacterium RIFCSPLOWO2_01_FULL_43_11b</name>
    <dbReference type="NCBI Taxonomy" id="1798392"/>
    <lineage>
        <taxon>Bacteria</taxon>
        <taxon>Candidatus Gottesmaniibacteriota</taxon>
    </lineage>
</organism>
<accession>A0A1F6AIF6</accession>
<dbReference type="GO" id="GO:0009103">
    <property type="term" value="P:lipopolysaccharide biosynthetic process"/>
    <property type="evidence" value="ECO:0007669"/>
    <property type="project" value="TreeGrafter"/>
</dbReference>
<comment type="caution">
    <text evidence="2">The sequence shown here is derived from an EMBL/GenBank/DDBJ whole genome shotgun (WGS) entry which is preliminary data.</text>
</comment>
<proteinExistence type="predicted"/>
<dbReference type="SUPFAM" id="SSF53756">
    <property type="entry name" value="UDP-Glycosyltransferase/glycogen phosphorylase"/>
    <property type="match status" value="1"/>
</dbReference>
<dbReference type="Pfam" id="PF13692">
    <property type="entry name" value="Glyco_trans_1_4"/>
    <property type="match status" value="1"/>
</dbReference>
<dbReference type="EMBL" id="MFJV01000001">
    <property type="protein sequence ID" value="OGG24510.1"/>
    <property type="molecule type" value="Genomic_DNA"/>
</dbReference>
<keyword evidence="1" id="KW-0808">Transferase</keyword>
<evidence type="ECO:0008006" key="4">
    <source>
        <dbReference type="Google" id="ProtNLM"/>
    </source>
</evidence>
<dbReference type="Gene3D" id="3.40.50.2000">
    <property type="entry name" value="Glycogen Phosphorylase B"/>
    <property type="match status" value="1"/>
</dbReference>
<dbReference type="STRING" id="1798392.A3A79_04985"/>
<name>A0A1F6AIF6_9BACT</name>
<gene>
    <name evidence="2" type="ORF">A3A79_04985</name>
</gene>
<dbReference type="PANTHER" id="PTHR46401:SF2">
    <property type="entry name" value="GLYCOSYLTRANSFERASE WBBK-RELATED"/>
    <property type="match status" value="1"/>
</dbReference>